<dbReference type="SMART" id="SM00225">
    <property type="entry name" value="BTB"/>
    <property type="match status" value="1"/>
</dbReference>
<dbReference type="SUPFAM" id="SSF54695">
    <property type="entry name" value="POZ domain"/>
    <property type="match status" value="1"/>
</dbReference>
<organism evidence="3 4">
    <name type="scientific">Sphagnum troendelagicum</name>
    <dbReference type="NCBI Taxonomy" id="128251"/>
    <lineage>
        <taxon>Eukaryota</taxon>
        <taxon>Viridiplantae</taxon>
        <taxon>Streptophyta</taxon>
        <taxon>Embryophyta</taxon>
        <taxon>Bryophyta</taxon>
        <taxon>Sphagnophytina</taxon>
        <taxon>Sphagnopsida</taxon>
        <taxon>Sphagnales</taxon>
        <taxon>Sphagnaceae</taxon>
        <taxon>Sphagnum</taxon>
    </lineage>
</organism>
<reference evidence="3" key="1">
    <citation type="submission" date="2024-02" db="EMBL/GenBank/DDBJ databases">
        <authorList>
            <consortium name="ELIXIR-Norway"/>
            <consortium name="Elixir Norway"/>
        </authorList>
    </citation>
    <scope>NUCLEOTIDE SEQUENCE</scope>
</reference>
<accession>A0ABP0V0I4</accession>
<dbReference type="CDD" id="cd14733">
    <property type="entry name" value="BACK"/>
    <property type="match status" value="1"/>
</dbReference>
<feature type="domain" description="BTB" evidence="2">
    <location>
        <begin position="41"/>
        <end position="108"/>
    </location>
</feature>
<dbReference type="InterPro" id="IPR000210">
    <property type="entry name" value="BTB/POZ_dom"/>
</dbReference>
<sequence>MISPELAAMAVKKSRLEEDLQDGDDDLSVEYWGMLSTSQHTDITIKTENDSTSAHRCVLATMSPVFRAMFNNDMLEQNTAVINLPDMSTQALRVFLLLLYCGHTGVDLASLQNQCLLEVFAACHKYDISYGRKQACVSVLLDSITLENCWETMESAYTYNSVELSEACKAFIVDNVQDIPNMVPIICTMELVTLNSSMHSRTAQVYPMKVWSAGTVDNIKADIRNVLHCCTKSRLHLRAYLKAGSWIDFEDDAKISDILESLSDGDTRITLEVFHRQCREYYGLLKLGSQLIQECK</sequence>
<evidence type="ECO:0000259" key="2">
    <source>
        <dbReference type="PROSITE" id="PS50097"/>
    </source>
</evidence>
<dbReference type="PANTHER" id="PTHR46672">
    <property type="entry name" value="OS08G0495500 PROTEIN-RELATED"/>
    <property type="match status" value="1"/>
</dbReference>
<dbReference type="InterPro" id="IPR011333">
    <property type="entry name" value="SKP1/BTB/POZ_sf"/>
</dbReference>
<dbReference type="Proteomes" id="UP001497512">
    <property type="component" value="Chromosome 8"/>
</dbReference>
<evidence type="ECO:0000256" key="1">
    <source>
        <dbReference type="ARBA" id="ARBA00004906"/>
    </source>
</evidence>
<keyword evidence="4" id="KW-1185">Reference proteome</keyword>
<gene>
    <name evidence="3" type="ORF">CSSPTR1EN2_LOCUS22008</name>
</gene>
<dbReference type="PROSITE" id="PS50097">
    <property type="entry name" value="BTB"/>
    <property type="match status" value="1"/>
</dbReference>
<comment type="pathway">
    <text evidence="1">Protein modification; protein ubiquitination.</text>
</comment>
<proteinExistence type="predicted"/>
<dbReference type="Gene3D" id="3.30.710.10">
    <property type="entry name" value="Potassium Channel Kv1.1, Chain A"/>
    <property type="match status" value="1"/>
</dbReference>
<dbReference type="PANTHER" id="PTHR46672:SF8">
    <property type="entry name" value="BTB DOMAIN-CONTAINING PROTEIN"/>
    <property type="match status" value="1"/>
</dbReference>
<evidence type="ECO:0000313" key="3">
    <source>
        <dbReference type="EMBL" id="CAK9234095.1"/>
    </source>
</evidence>
<dbReference type="InterPro" id="IPR044714">
    <property type="entry name" value="AtSIBP1-like"/>
</dbReference>
<dbReference type="Pfam" id="PF00651">
    <property type="entry name" value="BTB"/>
    <property type="match status" value="1"/>
</dbReference>
<protein>
    <recommendedName>
        <fullName evidence="2">BTB domain-containing protein</fullName>
    </recommendedName>
</protein>
<dbReference type="CDD" id="cd18186">
    <property type="entry name" value="BTB_POZ_ZBTB_KLHL-like"/>
    <property type="match status" value="1"/>
</dbReference>
<evidence type="ECO:0000313" key="4">
    <source>
        <dbReference type="Proteomes" id="UP001497512"/>
    </source>
</evidence>
<name>A0ABP0V0I4_9BRYO</name>
<dbReference type="EMBL" id="OZ019900">
    <property type="protein sequence ID" value="CAK9234095.1"/>
    <property type="molecule type" value="Genomic_DNA"/>
</dbReference>